<feature type="compositionally biased region" description="Polar residues" evidence="6">
    <location>
        <begin position="1"/>
        <end position="14"/>
    </location>
</feature>
<feature type="compositionally biased region" description="Polar residues" evidence="6">
    <location>
        <begin position="243"/>
        <end position="261"/>
    </location>
</feature>
<comment type="subcellular location">
    <subcellularLocation>
        <location evidence="1">Membrane</location>
        <topology evidence="1">Multi-pass membrane protein</topology>
    </subcellularLocation>
</comment>
<comment type="caution">
    <text evidence="9">The sequence shown here is derived from an EMBL/GenBank/DDBJ whole genome shotgun (WGS) entry which is preliminary data.</text>
</comment>
<keyword evidence="10" id="KW-1185">Reference proteome</keyword>
<evidence type="ECO:0000256" key="3">
    <source>
        <dbReference type="ARBA" id="ARBA00022692"/>
    </source>
</evidence>
<feature type="compositionally biased region" description="Low complexity" evidence="6">
    <location>
        <begin position="224"/>
        <end position="242"/>
    </location>
</feature>
<organism evidence="9 10">
    <name type="scientific">Nitzschia inconspicua</name>
    <dbReference type="NCBI Taxonomy" id="303405"/>
    <lineage>
        <taxon>Eukaryota</taxon>
        <taxon>Sar</taxon>
        <taxon>Stramenopiles</taxon>
        <taxon>Ochrophyta</taxon>
        <taxon>Bacillariophyta</taxon>
        <taxon>Bacillariophyceae</taxon>
        <taxon>Bacillariophycidae</taxon>
        <taxon>Bacillariales</taxon>
        <taxon>Bacillariaceae</taxon>
        <taxon>Nitzschia</taxon>
    </lineage>
</organism>
<keyword evidence="3 7" id="KW-0812">Transmembrane</keyword>
<dbReference type="GO" id="GO:0005802">
    <property type="term" value="C:trans-Golgi network"/>
    <property type="evidence" value="ECO:0007669"/>
    <property type="project" value="TreeGrafter"/>
</dbReference>
<gene>
    <name evidence="9" type="ORF">IV203_005251</name>
</gene>
<keyword evidence="5 7" id="KW-0472">Membrane</keyword>
<sequence length="517" mass="54008">MTSQNSDDFFSSDLNVRPPPRPSTATTARQRRAPPPPPPKKASPSSSKPTPTTTSSSSSAAATKNAPPRSRPNVPPKPTTSVPSSSNVPARPAFGSKRPVGSTPSTSIAARSTGNTSSINQRKAPVMSRPVGSYYSSGGPTAQAPPAAAAAAGAPSSSDWDWGASAQTETLDWSSPSGDVTQAGGAASTNDWYSGSNTSTSVTGPASFATSTRYATPGYANGESSSNTATTTTPSASFSSFNQPTQPMLQASSHGLSQPIQAGTGFYQHPSQSPQEQQQSLLSGAMDSSAPNIMMNNASIGNSGGIGGTSNTPSFSMFMPKHPSENSMMTDSYYPPLDEAPLLEELGVNVDHILLKTKAVVLPFSRFGGNALDPEVICKDADLAGPIAFALLLGGEMVFSGKLQFGYIYGFGLFGCIAMTFVVNLVAPQNPISFWTVTSILGYALLPVNLLALMKIFVINLINLQTLGRILGIATVAWSTTASTRLFELGCQLRSQRYLIAYPIALLYSAFVLITIF</sequence>
<accession>A0A9K3PG64</accession>
<evidence type="ECO:0000313" key="9">
    <source>
        <dbReference type="EMBL" id="KAG7346183.1"/>
    </source>
</evidence>
<feature type="transmembrane region" description="Helical" evidence="7">
    <location>
        <begin position="406"/>
        <end position="426"/>
    </location>
</feature>
<name>A0A9K3PG64_9STRA</name>
<keyword evidence="4 7" id="KW-1133">Transmembrane helix</keyword>
<reference evidence="9" key="1">
    <citation type="journal article" date="2021" name="Sci. Rep.">
        <title>Diploid genomic architecture of Nitzschia inconspicua, an elite biomass production diatom.</title>
        <authorList>
            <person name="Oliver A."/>
            <person name="Podell S."/>
            <person name="Pinowska A."/>
            <person name="Traller J.C."/>
            <person name="Smith S.R."/>
            <person name="McClure R."/>
            <person name="Beliaev A."/>
            <person name="Bohutskyi P."/>
            <person name="Hill E.A."/>
            <person name="Rabines A."/>
            <person name="Zheng H."/>
            <person name="Allen L.Z."/>
            <person name="Kuo A."/>
            <person name="Grigoriev I.V."/>
            <person name="Allen A.E."/>
            <person name="Hazlebeck D."/>
            <person name="Allen E.E."/>
        </authorList>
    </citation>
    <scope>NUCLEOTIDE SEQUENCE</scope>
    <source>
        <strain evidence="9">Hildebrandi</strain>
    </source>
</reference>
<feature type="domain" description="Yip1" evidence="8">
    <location>
        <begin position="378"/>
        <end position="514"/>
    </location>
</feature>
<dbReference type="InterPro" id="IPR045231">
    <property type="entry name" value="Yip1/4-like"/>
</dbReference>
<evidence type="ECO:0000256" key="5">
    <source>
        <dbReference type="ARBA" id="ARBA00023136"/>
    </source>
</evidence>
<dbReference type="Pfam" id="PF04893">
    <property type="entry name" value="Yip1"/>
    <property type="match status" value="1"/>
</dbReference>
<feature type="compositionally biased region" description="Low complexity" evidence="6">
    <location>
        <begin position="42"/>
        <end position="68"/>
    </location>
</feature>
<dbReference type="PANTHER" id="PTHR21236:SF2">
    <property type="entry name" value="PROTEIN YIPF"/>
    <property type="match status" value="1"/>
</dbReference>
<protein>
    <recommendedName>
        <fullName evidence="8">Yip1 domain-containing protein</fullName>
    </recommendedName>
</protein>
<evidence type="ECO:0000256" key="4">
    <source>
        <dbReference type="ARBA" id="ARBA00022989"/>
    </source>
</evidence>
<feature type="region of interest" description="Disordered" evidence="6">
    <location>
        <begin position="1"/>
        <end position="206"/>
    </location>
</feature>
<dbReference type="InterPro" id="IPR006977">
    <property type="entry name" value="Yip1_dom"/>
</dbReference>
<dbReference type="EMBL" id="JAGRRH010000021">
    <property type="protein sequence ID" value="KAG7346183.1"/>
    <property type="molecule type" value="Genomic_DNA"/>
</dbReference>
<feature type="compositionally biased region" description="Low complexity" evidence="6">
    <location>
        <begin position="79"/>
        <end position="89"/>
    </location>
</feature>
<dbReference type="GO" id="GO:0006888">
    <property type="term" value="P:endoplasmic reticulum to Golgi vesicle-mediated transport"/>
    <property type="evidence" value="ECO:0007669"/>
    <property type="project" value="InterPro"/>
</dbReference>
<feature type="compositionally biased region" description="Pro residues" evidence="6">
    <location>
        <begin position="69"/>
        <end position="78"/>
    </location>
</feature>
<comment type="similarity">
    <text evidence="2">Belongs to the YIP1 family.</text>
</comment>
<evidence type="ECO:0000259" key="8">
    <source>
        <dbReference type="Pfam" id="PF04893"/>
    </source>
</evidence>
<evidence type="ECO:0000313" key="10">
    <source>
        <dbReference type="Proteomes" id="UP000693970"/>
    </source>
</evidence>
<dbReference type="Proteomes" id="UP000693970">
    <property type="component" value="Unassembled WGS sequence"/>
</dbReference>
<feature type="compositionally biased region" description="Polar residues" evidence="6">
    <location>
        <begin position="102"/>
        <end position="121"/>
    </location>
</feature>
<reference evidence="9" key="2">
    <citation type="submission" date="2021-04" db="EMBL/GenBank/DDBJ databases">
        <authorList>
            <person name="Podell S."/>
        </authorList>
    </citation>
    <scope>NUCLEOTIDE SEQUENCE</scope>
    <source>
        <strain evidence="9">Hildebrandi</strain>
    </source>
</reference>
<proteinExistence type="inferred from homology"/>
<feature type="region of interest" description="Disordered" evidence="6">
    <location>
        <begin position="218"/>
        <end position="282"/>
    </location>
</feature>
<evidence type="ECO:0000256" key="1">
    <source>
        <dbReference type="ARBA" id="ARBA00004141"/>
    </source>
</evidence>
<feature type="compositionally biased region" description="Low complexity" evidence="6">
    <location>
        <begin position="136"/>
        <end position="158"/>
    </location>
</feature>
<feature type="compositionally biased region" description="Low complexity" evidence="6">
    <location>
        <begin position="268"/>
        <end position="282"/>
    </location>
</feature>
<dbReference type="GO" id="GO:0016020">
    <property type="term" value="C:membrane"/>
    <property type="evidence" value="ECO:0007669"/>
    <property type="project" value="UniProtKB-SubCell"/>
</dbReference>
<evidence type="ECO:0000256" key="7">
    <source>
        <dbReference type="SAM" id="Phobius"/>
    </source>
</evidence>
<evidence type="ECO:0000256" key="2">
    <source>
        <dbReference type="ARBA" id="ARBA00010596"/>
    </source>
</evidence>
<dbReference type="PANTHER" id="PTHR21236">
    <property type="entry name" value="GOLGI MEMBRANE PROTEIN YIP1"/>
    <property type="match status" value="1"/>
</dbReference>
<feature type="compositionally biased region" description="Polar residues" evidence="6">
    <location>
        <begin position="165"/>
        <end position="180"/>
    </location>
</feature>
<feature type="transmembrane region" description="Helical" evidence="7">
    <location>
        <begin position="432"/>
        <end position="454"/>
    </location>
</feature>
<feature type="transmembrane region" description="Helical" evidence="7">
    <location>
        <begin position="499"/>
        <end position="516"/>
    </location>
</feature>
<evidence type="ECO:0000256" key="6">
    <source>
        <dbReference type="SAM" id="MobiDB-lite"/>
    </source>
</evidence>
<dbReference type="OrthoDB" id="440385at2759"/>
<feature type="transmembrane region" description="Helical" evidence="7">
    <location>
        <begin position="466"/>
        <end position="487"/>
    </location>
</feature>
<dbReference type="GO" id="GO:0048280">
    <property type="term" value="P:vesicle fusion with Golgi apparatus"/>
    <property type="evidence" value="ECO:0007669"/>
    <property type="project" value="TreeGrafter"/>
</dbReference>
<dbReference type="AlphaFoldDB" id="A0A9K3PG64"/>
<feature type="compositionally biased region" description="Polar residues" evidence="6">
    <location>
        <begin position="187"/>
        <end position="206"/>
    </location>
</feature>